<evidence type="ECO:0000313" key="2">
    <source>
        <dbReference type="EMBL" id="KAK4473831.1"/>
    </source>
</evidence>
<reference evidence="2" key="1">
    <citation type="submission" date="2022-04" db="EMBL/GenBank/DDBJ databases">
        <authorList>
            <person name="Xu L."/>
            <person name="Lv Z."/>
        </authorList>
    </citation>
    <scope>NUCLEOTIDE SEQUENCE</scope>
    <source>
        <strain evidence="2">LV_2022a</strain>
    </source>
</reference>
<comment type="caution">
    <text evidence="2">The sequence shown here is derived from an EMBL/GenBank/DDBJ whole genome shotgun (WGS) entry which is preliminary data.</text>
</comment>
<evidence type="ECO:0000313" key="3">
    <source>
        <dbReference type="Proteomes" id="UP001292079"/>
    </source>
</evidence>
<organism evidence="2 3">
    <name type="scientific">Schistosoma mekongi</name>
    <name type="common">Parasitic worm</name>
    <dbReference type="NCBI Taxonomy" id="38744"/>
    <lineage>
        <taxon>Eukaryota</taxon>
        <taxon>Metazoa</taxon>
        <taxon>Spiralia</taxon>
        <taxon>Lophotrochozoa</taxon>
        <taxon>Platyhelminthes</taxon>
        <taxon>Trematoda</taxon>
        <taxon>Digenea</taxon>
        <taxon>Strigeidida</taxon>
        <taxon>Schistosomatoidea</taxon>
        <taxon>Schistosomatidae</taxon>
        <taxon>Schistosoma</taxon>
    </lineage>
</organism>
<feature type="compositionally biased region" description="Basic and acidic residues" evidence="1">
    <location>
        <begin position="340"/>
        <end position="352"/>
    </location>
</feature>
<dbReference type="EMBL" id="JALJAT010000002">
    <property type="protein sequence ID" value="KAK4473831.1"/>
    <property type="molecule type" value="Genomic_DNA"/>
</dbReference>
<feature type="region of interest" description="Disordered" evidence="1">
    <location>
        <begin position="595"/>
        <end position="641"/>
    </location>
</feature>
<feature type="compositionally biased region" description="Low complexity" evidence="1">
    <location>
        <begin position="500"/>
        <end position="516"/>
    </location>
</feature>
<sequence length="683" mass="75753">MNGTTIASYECITSTFLDIDNCLNFTKTSECNGSHSNKERDSGRLFITGDCISNKTTHELYPKSNQSFDEEVQITDMEEIKTPRITSLTLSELKKRLAVVSPNSKLIENPATFESNKINIHSYQKLLSEVASKPCSYPLNRLYDEYIPVRSRIRPIKSKLGFSNEVQFGDQKSRITFHSISSRNSLNLLENMPVCSIPSPLLRQTYSSSGSLIPNLTNLSFNNDAILSIPLSSGLHVPEVYSDSIISSRGESADKQDINPSAIQSDEASHFSDKFTYDSVLNNISDKNEVEKAISDSNPGLSEIHDTDIDIVMSSSHINSDEQCYMLYAQSHNPGCLREKNRTGSKRPENKTPIHSTFTPTKSDLSCTQVCTPISNTNAGNENIKSPCNGLVKSDSSNEPLSETRCNSFLNVHEHEVERKVSFSGCINSETSTSVVISLPTQSIPFNIVPTSASFPASYINEEPKIADEDFTPVTNKKLRRKQQQHSKLVQGKTCNFDPSSSSLNSNTHSHSSTQSVNRGTFQQHCITHRFSAGLSKHYMQRSKMYSGVYENSQSSSARPTGFWPSPQDTLSRKSINTDIVSSLLSNSNHFKPVSNSYPYTSTRDSPSRKSVYISPSSKPLRHSKEAKKPSPKSTSVTPSCNAQATLPLTTKESVSSVQYELLKQFMLSAWASFTKFSKNAQL</sequence>
<reference evidence="2" key="2">
    <citation type="journal article" date="2023" name="Infect Dis Poverty">
        <title>Chromosome-scale genome of the human blood fluke Schistosoma mekongi and its implications for public health.</title>
        <authorList>
            <person name="Zhou M."/>
            <person name="Xu L."/>
            <person name="Xu D."/>
            <person name="Chen W."/>
            <person name="Khan J."/>
            <person name="Hu Y."/>
            <person name="Huang H."/>
            <person name="Wei H."/>
            <person name="Zhang Y."/>
            <person name="Chusongsang P."/>
            <person name="Tanasarnprasert K."/>
            <person name="Hu X."/>
            <person name="Limpanont Y."/>
            <person name="Lv Z."/>
        </authorList>
    </citation>
    <scope>NUCLEOTIDE SEQUENCE</scope>
    <source>
        <strain evidence="2">LV_2022a</strain>
    </source>
</reference>
<accession>A0AAE2D731</accession>
<feature type="region of interest" description="Disordered" evidence="1">
    <location>
        <begin position="340"/>
        <end position="360"/>
    </location>
</feature>
<feature type="region of interest" description="Disordered" evidence="1">
    <location>
        <begin position="477"/>
        <end position="519"/>
    </location>
</feature>
<gene>
    <name evidence="2" type="ORF">MN116_003164</name>
</gene>
<protein>
    <submittedName>
        <fullName evidence="2">Uncharacterized protein</fullName>
    </submittedName>
</protein>
<proteinExistence type="predicted"/>
<evidence type="ECO:0000256" key="1">
    <source>
        <dbReference type="SAM" id="MobiDB-lite"/>
    </source>
</evidence>
<name>A0AAE2D731_SCHME</name>
<dbReference type="Proteomes" id="UP001292079">
    <property type="component" value="Unassembled WGS sequence"/>
</dbReference>
<feature type="compositionally biased region" description="Polar residues" evidence="1">
    <location>
        <begin position="595"/>
        <end position="605"/>
    </location>
</feature>
<keyword evidence="3" id="KW-1185">Reference proteome</keyword>
<dbReference type="AlphaFoldDB" id="A0AAE2D731"/>
<feature type="region of interest" description="Disordered" evidence="1">
    <location>
        <begin position="551"/>
        <end position="570"/>
    </location>
</feature>